<sequence length="251" mass="28022">MFVSALILSSSSRGKQSAIKTKSLSCIEINPEQSNTFRLFLILLFNANALKPCRGDFYIPDDCWELIFNRLEEDVLDLAAVSLVSKRFLSITNRLEEVTISGYVTDDGVEALASKLKELKKIVFQEGSYCYTDRSLVSLSSNCLKLSEIHLIDKKPLVIREGNGFVMQHSPNLTSLALMSGSTVCLRGSVVYEYESSITCSRKLHTLSIEEDSSKLLSCIAKARPLLKKLKLYDNRCRGLSSLLQSCRSTL</sequence>
<organism evidence="1">
    <name type="scientific">Rhododendron williamsianum</name>
    <dbReference type="NCBI Taxonomy" id="262921"/>
    <lineage>
        <taxon>Eukaryota</taxon>
        <taxon>Viridiplantae</taxon>
        <taxon>Streptophyta</taxon>
        <taxon>Embryophyta</taxon>
        <taxon>Tracheophyta</taxon>
        <taxon>Spermatophyta</taxon>
        <taxon>Magnoliopsida</taxon>
        <taxon>eudicotyledons</taxon>
        <taxon>Gunneridae</taxon>
        <taxon>Pentapetalae</taxon>
        <taxon>asterids</taxon>
        <taxon>Ericales</taxon>
        <taxon>Ericaceae</taxon>
        <taxon>Ericoideae</taxon>
        <taxon>Rhodoreae</taxon>
        <taxon>Rhododendron</taxon>
    </lineage>
</organism>
<dbReference type="Gene3D" id="3.80.10.10">
    <property type="entry name" value="Ribonuclease Inhibitor"/>
    <property type="match status" value="1"/>
</dbReference>
<feature type="non-terminal residue" evidence="1">
    <location>
        <position position="1"/>
    </location>
</feature>
<dbReference type="SUPFAM" id="SSF81383">
    <property type="entry name" value="F-box domain"/>
    <property type="match status" value="1"/>
</dbReference>
<dbReference type="InterPro" id="IPR032675">
    <property type="entry name" value="LRR_dom_sf"/>
</dbReference>
<accession>A0A6A4M4F5</accession>
<name>A0A6A4M4F5_9ERIC</name>
<evidence type="ECO:0008006" key="2">
    <source>
        <dbReference type="Google" id="ProtNLM"/>
    </source>
</evidence>
<proteinExistence type="predicted"/>
<reference evidence="1" key="1">
    <citation type="journal article" date="2019" name="Genome Biol. Evol.">
        <title>The Rhododendron genome and chromosomal organization provide insight into shared whole-genome duplications across the heath family (Ericaceae).</title>
        <authorList>
            <person name="Soza V.L."/>
            <person name="Lindsley D."/>
            <person name="Waalkes A."/>
            <person name="Ramage E."/>
            <person name="Patwardhan R.P."/>
            <person name="Burton J.N."/>
            <person name="Adey A."/>
            <person name="Kumar A."/>
            <person name="Qiu R."/>
            <person name="Shendure J."/>
            <person name="Hall B."/>
        </authorList>
    </citation>
    <scope>NUCLEOTIDE SEQUENCE</scope>
    <source>
        <strain evidence="1">RSF 1966-606</strain>
    </source>
</reference>
<protein>
    <recommendedName>
        <fullName evidence="2">F-box domain-containing protein</fullName>
    </recommendedName>
</protein>
<dbReference type="AlphaFoldDB" id="A0A6A4M4F5"/>
<evidence type="ECO:0000313" key="1">
    <source>
        <dbReference type="EMBL" id="KAE9462409.1"/>
    </source>
</evidence>
<dbReference type="EMBL" id="QEFC01000713">
    <property type="protein sequence ID" value="KAE9462409.1"/>
    <property type="molecule type" value="Genomic_DNA"/>
</dbReference>
<dbReference type="InterPro" id="IPR036047">
    <property type="entry name" value="F-box-like_dom_sf"/>
</dbReference>
<gene>
    <name evidence="1" type="ORF">C3L33_05683</name>
</gene>
<comment type="caution">
    <text evidence="1">The sequence shown here is derived from an EMBL/GenBank/DDBJ whole genome shotgun (WGS) entry which is preliminary data.</text>
</comment>
<dbReference type="OrthoDB" id="1751573at2759"/>